<dbReference type="AlphaFoldDB" id="A0A4R7ZLB9"/>
<keyword evidence="2" id="KW-1185">Reference proteome</keyword>
<proteinExistence type="predicted"/>
<reference evidence="1 2" key="1">
    <citation type="submission" date="2019-03" db="EMBL/GenBank/DDBJ databases">
        <title>Genomic Encyclopedia of Type Strains, Phase III (KMG-III): the genomes of soil and plant-associated and newly described type strains.</title>
        <authorList>
            <person name="Whitman W."/>
        </authorList>
    </citation>
    <scope>NUCLEOTIDE SEQUENCE [LARGE SCALE GENOMIC DNA]</scope>
    <source>
        <strain evidence="1 2">VKM Ac-2570</strain>
    </source>
</reference>
<evidence type="ECO:0000313" key="2">
    <source>
        <dbReference type="Proteomes" id="UP000295447"/>
    </source>
</evidence>
<dbReference type="EMBL" id="SODF01000002">
    <property type="protein sequence ID" value="TDW18609.1"/>
    <property type="molecule type" value="Genomic_DNA"/>
</dbReference>
<accession>A0A4R7ZLB9</accession>
<sequence length="78" mass="7812">MVWPSVEVAVVELDAPAGSYRRGSLGTATGLSTGVAVVGRWGVCVVRRGVGKGVHRGVDKFGETGRFLGVGGVVGGTG</sequence>
<protein>
    <submittedName>
        <fullName evidence="1">Uncharacterized protein</fullName>
    </submittedName>
</protein>
<evidence type="ECO:0000313" key="1">
    <source>
        <dbReference type="EMBL" id="TDW18609.1"/>
    </source>
</evidence>
<organism evidence="1 2">
    <name type="scientific">Kribbella kalugense</name>
    <dbReference type="NCBI Taxonomy" id="2512221"/>
    <lineage>
        <taxon>Bacteria</taxon>
        <taxon>Bacillati</taxon>
        <taxon>Actinomycetota</taxon>
        <taxon>Actinomycetes</taxon>
        <taxon>Propionibacteriales</taxon>
        <taxon>Kribbellaceae</taxon>
        <taxon>Kribbella</taxon>
    </lineage>
</organism>
<dbReference type="Proteomes" id="UP000295447">
    <property type="component" value="Unassembled WGS sequence"/>
</dbReference>
<gene>
    <name evidence="1" type="ORF">EV650_5202</name>
</gene>
<name>A0A4R7ZLB9_9ACTN</name>
<comment type="caution">
    <text evidence="1">The sequence shown here is derived from an EMBL/GenBank/DDBJ whole genome shotgun (WGS) entry which is preliminary data.</text>
</comment>